<dbReference type="eggNOG" id="ENOG502SCMA">
    <property type="taxonomic scope" value="Eukaryota"/>
</dbReference>
<dbReference type="AlphaFoldDB" id="A0A1D8NKW4"/>
<dbReference type="KEGG" id="yli:2912355"/>
<name>A0A1D8NKW4_YARLL</name>
<dbReference type="Pfam" id="PF21203">
    <property type="entry name" value="ECM10"/>
    <property type="match status" value="1"/>
</dbReference>
<organism evidence="1 3">
    <name type="scientific">Yarrowia lipolytica</name>
    <name type="common">Candida lipolytica</name>
    <dbReference type="NCBI Taxonomy" id="4952"/>
    <lineage>
        <taxon>Eukaryota</taxon>
        <taxon>Fungi</taxon>
        <taxon>Dikarya</taxon>
        <taxon>Ascomycota</taxon>
        <taxon>Saccharomycotina</taxon>
        <taxon>Dipodascomycetes</taxon>
        <taxon>Dipodascales</taxon>
        <taxon>Dipodascales incertae sedis</taxon>
        <taxon>Yarrowia</taxon>
    </lineage>
</organism>
<gene>
    <name evidence="2" type="ORF">B0I71DRAFT_133892</name>
    <name evidence="1" type="ORF">YALI1_E38136g</name>
</gene>
<dbReference type="EMBL" id="KZ859025">
    <property type="protein sequence ID" value="RDW24687.1"/>
    <property type="molecule type" value="Genomic_DNA"/>
</dbReference>
<reference evidence="1 3" key="1">
    <citation type="journal article" date="2016" name="PLoS ONE">
        <title>Sequence Assembly of Yarrowia lipolytica Strain W29/CLIB89 Shows Transposable Element Diversity.</title>
        <authorList>
            <person name="Magnan C."/>
            <person name="Yu J."/>
            <person name="Chang I."/>
            <person name="Jahn E."/>
            <person name="Kanomata Y."/>
            <person name="Wu J."/>
            <person name="Zeller M."/>
            <person name="Oakes M."/>
            <person name="Baldi P."/>
            <person name="Sandmeyer S."/>
        </authorList>
    </citation>
    <scope>NUCLEOTIDE SEQUENCE [LARGE SCALE GENOMIC DNA]</scope>
    <source>
        <strain evidence="1">CLIB89</strain>
        <strain evidence="3">CLIB89(W29)</strain>
    </source>
</reference>
<evidence type="ECO:0000313" key="3">
    <source>
        <dbReference type="Proteomes" id="UP000182444"/>
    </source>
</evidence>
<dbReference type="Proteomes" id="UP000256601">
    <property type="component" value="Unassembled WGS sequence"/>
</dbReference>
<dbReference type="EMBL" id="CP017557">
    <property type="protein sequence ID" value="AOW06278.1"/>
    <property type="molecule type" value="Genomic_DNA"/>
</dbReference>
<evidence type="ECO:0000313" key="4">
    <source>
        <dbReference type="Proteomes" id="UP000256601"/>
    </source>
</evidence>
<dbReference type="OrthoDB" id="1894652at2759"/>
<dbReference type="VEuPathDB" id="FungiDB:YALI1_E38136g"/>
<evidence type="ECO:0000313" key="1">
    <source>
        <dbReference type="EMBL" id="AOW06278.1"/>
    </source>
</evidence>
<dbReference type="Proteomes" id="UP000182444">
    <property type="component" value="Chromosome 1E"/>
</dbReference>
<dbReference type="GeneID" id="2912355"/>
<accession>A0A1D8NKW4</accession>
<proteinExistence type="predicted"/>
<reference evidence="2 4" key="2">
    <citation type="submission" date="2018-07" db="EMBL/GenBank/DDBJ databases">
        <title>Draft Genome Assemblies for Five Robust Yarrowia lipolytica Strains Exhibiting High Lipid Production and Pentose Sugar Utilization and Sugar Alcohol Secretion from Undetoxified Lignocellulosic Biomass Hydrolysates.</title>
        <authorList>
            <consortium name="DOE Joint Genome Institute"/>
            <person name="Walker C."/>
            <person name="Ryu S."/>
            <person name="Na H."/>
            <person name="Zane M."/>
            <person name="LaButti K."/>
            <person name="Lipzen A."/>
            <person name="Haridas S."/>
            <person name="Barry K."/>
            <person name="Grigoriev I.V."/>
            <person name="Quarterman J."/>
            <person name="Slininger P."/>
            <person name="Dien B."/>
            <person name="Trinh C.T."/>
        </authorList>
    </citation>
    <scope>NUCLEOTIDE SEQUENCE [LARGE SCALE GENOMIC DNA]</scope>
    <source>
        <strain evidence="2 4">YB392</strain>
    </source>
</reference>
<evidence type="ECO:0000313" key="2">
    <source>
        <dbReference type="EMBL" id="RDW24687.1"/>
    </source>
</evidence>
<dbReference type="RefSeq" id="XP_504673.2">
    <property type="nucleotide sequence ID" value="XM_504673.2"/>
</dbReference>
<sequence length="159" mass="16781">MLLIALLPSIVAATSILARPADGSAVVTLGTIDLDTPSFTSTSDFAGEACIGLNVAGDFVCHVLAQIEADKGKEFTIEAKDGVITKINFKKGLPAAEDTVTITTAQAAPEAAIKEPVQLVNNEILKDEPEKTFIQKYWMYIVPILLLLLLGGGAPEEGK</sequence>
<protein>
    <recommendedName>
        <fullName evidence="5">ER membrane protein complex subunit 10</fullName>
    </recommendedName>
</protein>
<dbReference type="VEuPathDB" id="FungiDB:YALI0_E32175g"/>
<evidence type="ECO:0008006" key="5">
    <source>
        <dbReference type="Google" id="ProtNLM"/>
    </source>
</evidence>